<name>A0A0F9CN55_9ZZZZ</name>
<dbReference type="InterPro" id="IPR036412">
    <property type="entry name" value="HAD-like_sf"/>
</dbReference>
<comment type="caution">
    <text evidence="1">The sequence shown here is derived from an EMBL/GenBank/DDBJ whole genome shotgun (WGS) entry which is preliminary data.</text>
</comment>
<evidence type="ECO:0000313" key="1">
    <source>
        <dbReference type="EMBL" id="KKL50614.1"/>
    </source>
</evidence>
<accession>A0A0F9CN55</accession>
<dbReference type="SUPFAM" id="SSF56784">
    <property type="entry name" value="HAD-like"/>
    <property type="match status" value="1"/>
</dbReference>
<feature type="non-terminal residue" evidence="1">
    <location>
        <position position="20"/>
    </location>
</feature>
<gene>
    <name evidence="1" type="ORF">LCGC14_2303750</name>
</gene>
<proteinExistence type="predicted"/>
<dbReference type="EMBL" id="LAZR01032536">
    <property type="protein sequence ID" value="KKL50614.1"/>
    <property type="molecule type" value="Genomic_DNA"/>
</dbReference>
<dbReference type="AlphaFoldDB" id="A0A0F9CN55"/>
<protein>
    <submittedName>
        <fullName evidence="1">Uncharacterized protein</fullName>
    </submittedName>
</protein>
<reference evidence="1" key="1">
    <citation type="journal article" date="2015" name="Nature">
        <title>Complex archaea that bridge the gap between prokaryotes and eukaryotes.</title>
        <authorList>
            <person name="Spang A."/>
            <person name="Saw J.H."/>
            <person name="Jorgensen S.L."/>
            <person name="Zaremba-Niedzwiedzka K."/>
            <person name="Martijn J."/>
            <person name="Lind A.E."/>
            <person name="van Eijk R."/>
            <person name="Schleper C."/>
            <person name="Guy L."/>
            <person name="Ettema T.J."/>
        </authorList>
    </citation>
    <scope>NUCLEOTIDE SEQUENCE</scope>
</reference>
<organism evidence="1">
    <name type="scientific">marine sediment metagenome</name>
    <dbReference type="NCBI Taxonomy" id="412755"/>
    <lineage>
        <taxon>unclassified sequences</taxon>
        <taxon>metagenomes</taxon>
        <taxon>ecological metagenomes</taxon>
    </lineage>
</organism>
<sequence length="20" mass="2284">MSLIKAIFFDQDGVIIDTEK</sequence>